<gene>
    <name evidence="1" type="primary">menH</name>
    <name evidence="1" type="ORF">CSEC_0854</name>
</gene>
<organism evidence="1 2">
    <name type="scientific">Candidatus Criblamydia sequanensis CRIB-18</name>
    <dbReference type="NCBI Taxonomy" id="1437425"/>
    <lineage>
        <taxon>Bacteria</taxon>
        <taxon>Pseudomonadati</taxon>
        <taxon>Chlamydiota</taxon>
        <taxon>Chlamydiia</taxon>
        <taxon>Parachlamydiales</taxon>
        <taxon>Candidatus Criblamydiaceae</taxon>
        <taxon>Candidatus Criblamydia</taxon>
    </lineage>
</organism>
<proteinExistence type="predicted"/>
<dbReference type="EMBL" id="CCEJ010000003">
    <property type="protein sequence ID" value="CDR33682.1"/>
    <property type="molecule type" value="Genomic_DNA"/>
</dbReference>
<reference evidence="1" key="2">
    <citation type="submission" date="2014-09" db="EMBL/GenBank/DDBJ databases">
        <title>Criblamydia sequanensis harbors a mega-plasmid encoding arsenite resistance.</title>
        <authorList>
            <person name="Bertelli C."/>
            <person name="Goesmann A."/>
            <person name="Greub G."/>
        </authorList>
    </citation>
    <scope>NUCLEOTIDE SEQUENCE [LARGE SCALE GENOMIC DNA]</scope>
    <source>
        <strain evidence="1">CRIB-18</strain>
    </source>
</reference>
<dbReference type="PANTHER" id="PTHR42916:SF1">
    <property type="entry name" value="PROTEIN PHYLLO, CHLOROPLASTIC"/>
    <property type="match status" value="1"/>
</dbReference>
<dbReference type="STRING" id="1437425.CSEC_0854"/>
<dbReference type="InterPro" id="IPR000801">
    <property type="entry name" value="Esterase-like"/>
</dbReference>
<dbReference type="GO" id="GO:0070205">
    <property type="term" value="F:2-succinyl-6-hydroxy-2,4-cyclohexadiene-1-carboxylate synthase activity"/>
    <property type="evidence" value="ECO:0007669"/>
    <property type="project" value="UniProtKB-EC"/>
</dbReference>
<protein>
    <submittedName>
        <fullName evidence="1">2-succinyl-6-hydroxy-2,4-cyclohexadiene-1-carboxylate synthase</fullName>
        <ecNumber evidence="1">4.2.99.20</ecNumber>
    </submittedName>
</protein>
<dbReference type="InterPro" id="IPR029058">
    <property type="entry name" value="AB_hydrolase_fold"/>
</dbReference>
<keyword evidence="2" id="KW-1185">Reference proteome</keyword>
<reference evidence="1" key="1">
    <citation type="submission" date="2013-12" db="EMBL/GenBank/DDBJ databases">
        <authorList>
            <person name="Linke B."/>
        </authorList>
    </citation>
    <scope>NUCLEOTIDE SEQUENCE [LARGE SCALE GENOMIC DNA]</scope>
    <source>
        <strain evidence="1">CRIB-18</strain>
    </source>
</reference>
<dbReference type="eggNOG" id="COG2267">
    <property type="taxonomic scope" value="Bacteria"/>
</dbReference>
<dbReference type="PANTHER" id="PTHR42916">
    <property type="entry name" value="2-SUCCINYL-5-ENOLPYRUVYL-6-HYDROXY-3-CYCLOHEXENE-1-CARBOXYLATE SYNTHASE"/>
    <property type="match status" value="1"/>
</dbReference>
<evidence type="ECO:0000313" key="2">
    <source>
        <dbReference type="Proteomes" id="UP000031552"/>
    </source>
</evidence>
<dbReference type="AlphaFoldDB" id="A0A090CYK8"/>
<name>A0A090CYK8_9BACT</name>
<dbReference type="Gene3D" id="3.40.50.1820">
    <property type="entry name" value="alpha/beta hydrolase"/>
    <property type="match status" value="1"/>
</dbReference>
<dbReference type="OrthoDB" id="9805423at2"/>
<dbReference type="Pfam" id="PF00756">
    <property type="entry name" value="Esterase"/>
    <property type="match status" value="1"/>
</dbReference>
<dbReference type="SUPFAM" id="SSF53474">
    <property type="entry name" value="alpha/beta-Hydrolases"/>
    <property type="match status" value="1"/>
</dbReference>
<dbReference type="EC" id="4.2.99.20" evidence="1"/>
<comment type="caution">
    <text evidence="1">The sequence shown here is derived from an EMBL/GenBank/DDBJ whole genome shotgun (WGS) entry which is preliminary data.</text>
</comment>
<accession>A0A090CYK8</accession>
<keyword evidence="1" id="KW-0456">Lyase</keyword>
<dbReference type="RefSeq" id="WP_041017123.1">
    <property type="nucleotide sequence ID" value="NZ_CCEJ010000003.1"/>
</dbReference>
<dbReference type="Proteomes" id="UP000031552">
    <property type="component" value="Unassembled WGS sequence"/>
</dbReference>
<sequence>MIKLSALHGFLGTGQDWDFLEGRLKNVSLEKEDLFSKKQHSYGETLWEFGDAFSRKAALSDSKTPVLMGYSLGGRLALHALLKKPDYWKAAIIISAHTGLKDEKLKALRKESDASFNQLLQNEPWDVFMSKWNSQEVFKNTPILHREESHFDKKLLGKGFLEWSISRQEDLKSRIESLNLPIFWITGEKDAKFSDLAKSLNFKHPDSILWIAEQSGHRVPWQIQPEFISKINQFLDVIR</sequence>
<evidence type="ECO:0000313" key="1">
    <source>
        <dbReference type="EMBL" id="CDR33682.1"/>
    </source>
</evidence>